<feature type="transmembrane region" description="Helical" evidence="1">
    <location>
        <begin position="58"/>
        <end position="80"/>
    </location>
</feature>
<feature type="transmembrane region" description="Helical" evidence="1">
    <location>
        <begin position="86"/>
        <end position="108"/>
    </location>
</feature>
<evidence type="ECO:0000256" key="1">
    <source>
        <dbReference type="SAM" id="Phobius"/>
    </source>
</evidence>
<protein>
    <submittedName>
        <fullName evidence="2">Uncharacterized protein</fullName>
    </submittedName>
</protein>
<proteinExistence type="predicted"/>
<dbReference type="EMBL" id="MQWD01000001">
    <property type="protein sequence ID" value="PAP75512.1"/>
    <property type="molecule type" value="Genomic_DNA"/>
</dbReference>
<keyword evidence="1" id="KW-0812">Transmembrane</keyword>
<dbReference type="AlphaFoldDB" id="A0A271IWE3"/>
<comment type="caution">
    <text evidence="2">The sequence shown here is derived from an EMBL/GenBank/DDBJ whole genome shotgun (WGS) entry which is preliminary data.</text>
</comment>
<sequence length="142" mass="15017">MPTCIWSHETSDRVVPLTLDVPSNTGGERTEQTLYVLPEHEAALRAYNERVARFGKTFLRAMLGLSAALLGVAVGAPLFGWPDATASAIVGLGVSGIGWLMIAFPFATPTTVRSLGIRRSIWIARGLGAVTVGLGIWIALAG</sequence>
<dbReference type="RefSeq" id="WP_095509146.1">
    <property type="nucleotide sequence ID" value="NZ_MQWD01000001.1"/>
</dbReference>
<evidence type="ECO:0000313" key="3">
    <source>
        <dbReference type="Proteomes" id="UP000216339"/>
    </source>
</evidence>
<keyword evidence="1" id="KW-1133">Transmembrane helix</keyword>
<accession>A0A271IWE3</accession>
<keyword evidence="3" id="KW-1185">Reference proteome</keyword>
<reference evidence="2 3" key="1">
    <citation type="submission" date="2016-11" db="EMBL/GenBank/DDBJ databases">
        <title>Study of marine rhodopsin-containing bacteria.</title>
        <authorList>
            <person name="Yoshizawa S."/>
            <person name="Kumagai Y."/>
            <person name="Kogure K."/>
        </authorList>
    </citation>
    <scope>NUCLEOTIDE SEQUENCE [LARGE SCALE GENOMIC DNA]</scope>
    <source>
        <strain evidence="2 3">SAORIC-28</strain>
    </source>
</reference>
<feature type="transmembrane region" description="Helical" evidence="1">
    <location>
        <begin position="120"/>
        <end position="140"/>
    </location>
</feature>
<organism evidence="2 3">
    <name type="scientific">Rubrivirga marina</name>
    <dbReference type="NCBI Taxonomy" id="1196024"/>
    <lineage>
        <taxon>Bacteria</taxon>
        <taxon>Pseudomonadati</taxon>
        <taxon>Rhodothermota</taxon>
        <taxon>Rhodothermia</taxon>
        <taxon>Rhodothermales</taxon>
        <taxon>Rubricoccaceae</taxon>
        <taxon>Rubrivirga</taxon>
    </lineage>
</organism>
<keyword evidence="1" id="KW-0472">Membrane</keyword>
<evidence type="ECO:0000313" key="2">
    <source>
        <dbReference type="EMBL" id="PAP75512.1"/>
    </source>
</evidence>
<gene>
    <name evidence="2" type="ORF">BSZ37_03155</name>
</gene>
<name>A0A271IWE3_9BACT</name>
<dbReference type="Proteomes" id="UP000216339">
    <property type="component" value="Unassembled WGS sequence"/>
</dbReference>